<feature type="domain" description="PASTA" evidence="13">
    <location>
        <begin position="515"/>
        <end position="582"/>
    </location>
</feature>
<keyword evidence="15" id="KW-1185">Reference proteome</keyword>
<sequence length="682" mass="75110">MIGRILGNRYEIIEKIGGGGMSNVYKARCNVLNRFVAIKILRDELISDPDFVAKFKQESLSAASLAHPNIVNIYDTGIEGDIYYIVMEYVKGETLKKYINKKGRLSETESLKISRQVAEALKHAHSNNIVHRDIKPHNILITEEGIAKVTDFGIARAATSSTINNTSNVIGSVHYFSPEQARGGYVDDKSDIYSLGIVMYEMITGVVPFDADNHISVAMKQIQEKPVPPSKKVKNLQISKGFEDIIMKCLEKHQSFRFQNTDELIRKLDSLNGISSSVKTDEEIIDSPTMVLPVIGDIKENKVIDIDIIDQESDNAFRSFFGETDSTGNEDKHKEKKTDMEDKAQKSKNTKITVAAILSALVVALIGGVIAFRAFLYVPEITVPNLIGRNEDEAKQIVEGLGLEFKVSDRQFSTEFKEGEVIEQSVDEGAKLKEDYPLEVVVSMGIKEITVPNLVGRYAIEAGIILADAGLSEGRVTEENSDKYAAGQIIEQYPTANNPAEAKDKVDYVVSLGPKVVYVKMPNLAGLGLETAKLLIVQNNLAVGEVTEEPSDEVPAGQVMRQSVTAGQEVEQGTSIWMTVSSGKAEEPGTEQPGTEPGTQEPGTEEPTYEGIYPLTIALPKDKDKVTVVIQRVTDGGREVVYSQEVKTSEQSIIVNLKGSGIQVFEIFMDNEPYVTKEINFE</sequence>
<dbReference type="CDD" id="cd06577">
    <property type="entry name" value="PASTA_pknB"/>
    <property type="match status" value="3"/>
</dbReference>
<dbReference type="CDD" id="cd14014">
    <property type="entry name" value="STKc_PknB_like"/>
    <property type="match status" value="1"/>
</dbReference>
<dbReference type="InterPro" id="IPR005543">
    <property type="entry name" value="PASTA_dom"/>
</dbReference>
<dbReference type="Pfam" id="PF03793">
    <property type="entry name" value="PASTA"/>
    <property type="match status" value="3"/>
</dbReference>
<organism evidence="14 15">
    <name type="scientific">Sedimentibacter saalensis</name>
    <dbReference type="NCBI Taxonomy" id="130788"/>
    <lineage>
        <taxon>Bacteria</taxon>
        <taxon>Bacillati</taxon>
        <taxon>Bacillota</taxon>
        <taxon>Tissierellia</taxon>
        <taxon>Sedimentibacter</taxon>
    </lineage>
</organism>
<keyword evidence="11" id="KW-0472">Membrane</keyword>
<dbReference type="AlphaFoldDB" id="A0A562JA00"/>
<feature type="compositionally biased region" description="Basic and acidic residues" evidence="10">
    <location>
        <begin position="329"/>
        <end position="345"/>
    </location>
</feature>
<dbReference type="Pfam" id="PF00069">
    <property type="entry name" value="Pkinase"/>
    <property type="match status" value="1"/>
</dbReference>
<feature type="region of interest" description="Disordered" evidence="10">
    <location>
        <begin position="320"/>
        <end position="345"/>
    </location>
</feature>
<dbReference type="InterPro" id="IPR011009">
    <property type="entry name" value="Kinase-like_dom_sf"/>
</dbReference>
<feature type="compositionally biased region" description="Low complexity" evidence="10">
    <location>
        <begin position="590"/>
        <end position="602"/>
    </location>
</feature>
<evidence type="ECO:0000256" key="3">
    <source>
        <dbReference type="ARBA" id="ARBA00022679"/>
    </source>
</evidence>
<evidence type="ECO:0000259" key="13">
    <source>
        <dbReference type="PROSITE" id="PS51178"/>
    </source>
</evidence>
<dbReference type="FunFam" id="1.10.510.10:FF:000021">
    <property type="entry name" value="Serine/threonine protein kinase"/>
    <property type="match status" value="1"/>
</dbReference>
<reference evidence="14 15" key="1">
    <citation type="submission" date="2019-07" db="EMBL/GenBank/DDBJ databases">
        <title>Genomic Encyclopedia of Type Strains, Phase I: the one thousand microbial genomes (KMG-I) project.</title>
        <authorList>
            <person name="Kyrpides N."/>
        </authorList>
    </citation>
    <scope>NUCLEOTIDE SEQUENCE [LARGE SCALE GENOMIC DNA]</scope>
    <source>
        <strain evidence="14 15">DSM 13558</strain>
    </source>
</reference>
<keyword evidence="4 9" id="KW-0547">Nucleotide-binding</keyword>
<dbReference type="FunFam" id="3.30.200.20:FF:000035">
    <property type="entry name" value="Serine/threonine protein kinase Stk1"/>
    <property type="match status" value="1"/>
</dbReference>
<dbReference type="Gene3D" id="1.10.510.10">
    <property type="entry name" value="Transferase(Phosphotransferase) domain 1"/>
    <property type="match status" value="1"/>
</dbReference>
<keyword evidence="2" id="KW-0723">Serine/threonine-protein kinase</keyword>
<dbReference type="SUPFAM" id="SSF56112">
    <property type="entry name" value="Protein kinase-like (PK-like)"/>
    <property type="match status" value="1"/>
</dbReference>
<evidence type="ECO:0000256" key="1">
    <source>
        <dbReference type="ARBA" id="ARBA00012513"/>
    </source>
</evidence>
<protein>
    <recommendedName>
        <fullName evidence="1">non-specific serine/threonine protein kinase</fullName>
        <ecNumber evidence="1">2.7.11.1</ecNumber>
    </recommendedName>
</protein>
<evidence type="ECO:0000256" key="11">
    <source>
        <dbReference type="SAM" id="Phobius"/>
    </source>
</evidence>
<dbReference type="GO" id="GO:0005524">
    <property type="term" value="F:ATP binding"/>
    <property type="evidence" value="ECO:0007669"/>
    <property type="project" value="UniProtKB-UniRule"/>
</dbReference>
<keyword evidence="3" id="KW-0808">Transferase</keyword>
<dbReference type="Gene3D" id="3.30.200.20">
    <property type="entry name" value="Phosphorylase Kinase, domain 1"/>
    <property type="match status" value="1"/>
</dbReference>
<evidence type="ECO:0000256" key="4">
    <source>
        <dbReference type="ARBA" id="ARBA00022741"/>
    </source>
</evidence>
<dbReference type="PROSITE" id="PS00108">
    <property type="entry name" value="PROTEIN_KINASE_ST"/>
    <property type="match status" value="1"/>
</dbReference>
<dbReference type="PANTHER" id="PTHR43289:SF34">
    <property type="entry name" value="SERINE_THREONINE-PROTEIN KINASE YBDM-RELATED"/>
    <property type="match status" value="1"/>
</dbReference>
<dbReference type="InterPro" id="IPR017441">
    <property type="entry name" value="Protein_kinase_ATP_BS"/>
</dbReference>
<dbReference type="EC" id="2.7.11.1" evidence="1"/>
<dbReference type="SUPFAM" id="SSF54184">
    <property type="entry name" value="Penicillin-binding protein 2x (pbp-2x), c-terminal domain"/>
    <property type="match status" value="1"/>
</dbReference>
<comment type="caution">
    <text evidence="14">The sequence shown here is derived from an EMBL/GenBank/DDBJ whole genome shotgun (WGS) entry which is preliminary data.</text>
</comment>
<dbReference type="SMART" id="SM00740">
    <property type="entry name" value="PASTA"/>
    <property type="match status" value="3"/>
</dbReference>
<feature type="domain" description="PASTA" evidence="13">
    <location>
        <begin position="445"/>
        <end position="512"/>
    </location>
</feature>
<feature type="transmembrane region" description="Helical" evidence="11">
    <location>
        <begin position="352"/>
        <end position="376"/>
    </location>
</feature>
<evidence type="ECO:0000256" key="6">
    <source>
        <dbReference type="ARBA" id="ARBA00022840"/>
    </source>
</evidence>
<keyword evidence="11" id="KW-0812">Transmembrane</keyword>
<comment type="catalytic activity">
    <reaction evidence="8">
        <text>L-seryl-[protein] + ATP = O-phospho-L-seryl-[protein] + ADP + H(+)</text>
        <dbReference type="Rhea" id="RHEA:17989"/>
        <dbReference type="Rhea" id="RHEA-COMP:9863"/>
        <dbReference type="Rhea" id="RHEA-COMP:11604"/>
        <dbReference type="ChEBI" id="CHEBI:15378"/>
        <dbReference type="ChEBI" id="CHEBI:29999"/>
        <dbReference type="ChEBI" id="CHEBI:30616"/>
        <dbReference type="ChEBI" id="CHEBI:83421"/>
        <dbReference type="ChEBI" id="CHEBI:456216"/>
        <dbReference type="EC" id="2.7.11.1"/>
    </reaction>
</comment>
<dbReference type="Gene3D" id="3.30.10.20">
    <property type="match status" value="3"/>
</dbReference>
<evidence type="ECO:0000313" key="15">
    <source>
        <dbReference type="Proteomes" id="UP000315343"/>
    </source>
</evidence>
<comment type="catalytic activity">
    <reaction evidence="7">
        <text>L-threonyl-[protein] + ATP = O-phospho-L-threonyl-[protein] + ADP + H(+)</text>
        <dbReference type="Rhea" id="RHEA:46608"/>
        <dbReference type="Rhea" id="RHEA-COMP:11060"/>
        <dbReference type="Rhea" id="RHEA-COMP:11605"/>
        <dbReference type="ChEBI" id="CHEBI:15378"/>
        <dbReference type="ChEBI" id="CHEBI:30013"/>
        <dbReference type="ChEBI" id="CHEBI:30616"/>
        <dbReference type="ChEBI" id="CHEBI:61977"/>
        <dbReference type="ChEBI" id="CHEBI:456216"/>
        <dbReference type="EC" id="2.7.11.1"/>
    </reaction>
</comment>
<accession>A0A562JA00</accession>
<gene>
    <name evidence="14" type="ORF">LY60_02243</name>
</gene>
<proteinExistence type="predicted"/>
<dbReference type="EMBL" id="VLKH01000005">
    <property type="protein sequence ID" value="TWH79923.1"/>
    <property type="molecule type" value="Genomic_DNA"/>
</dbReference>
<evidence type="ECO:0000256" key="10">
    <source>
        <dbReference type="SAM" id="MobiDB-lite"/>
    </source>
</evidence>
<evidence type="ECO:0000256" key="5">
    <source>
        <dbReference type="ARBA" id="ARBA00022777"/>
    </source>
</evidence>
<dbReference type="Proteomes" id="UP000315343">
    <property type="component" value="Unassembled WGS sequence"/>
</dbReference>
<dbReference type="InterPro" id="IPR000719">
    <property type="entry name" value="Prot_kinase_dom"/>
</dbReference>
<feature type="region of interest" description="Disordered" evidence="10">
    <location>
        <begin position="581"/>
        <end position="608"/>
    </location>
</feature>
<feature type="binding site" evidence="9">
    <location>
        <position position="39"/>
    </location>
    <ligand>
        <name>ATP</name>
        <dbReference type="ChEBI" id="CHEBI:30616"/>
    </ligand>
</feature>
<dbReference type="NCBIfam" id="NF033483">
    <property type="entry name" value="PknB_PASTA_kin"/>
    <property type="match status" value="1"/>
</dbReference>
<keyword evidence="5 14" id="KW-0418">Kinase</keyword>
<evidence type="ECO:0000259" key="12">
    <source>
        <dbReference type="PROSITE" id="PS50011"/>
    </source>
</evidence>
<evidence type="ECO:0000313" key="14">
    <source>
        <dbReference type="EMBL" id="TWH79923.1"/>
    </source>
</evidence>
<dbReference type="RefSeq" id="WP_145083401.1">
    <property type="nucleotide sequence ID" value="NZ_DAMBUX010000001.1"/>
</dbReference>
<dbReference type="PROSITE" id="PS50011">
    <property type="entry name" value="PROTEIN_KINASE_DOM"/>
    <property type="match status" value="1"/>
</dbReference>
<keyword evidence="11" id="KW-1133">Transmembrane helix</keyword>
<dbReference type="PROSITE" id="PS51178">
    <property type="entry name" value="PASTA"/>
    <property type="match status" value="3"/>
</dbReference>
<keyword evidence="6 9" id="KW-0067">ATP-binding</keyword>
<dbReference type="GO" id="GO:0004674">
    <property type="term" value="F:protein serine/threonine kinase activity"/>
    <property type="evidence" value="ECO:0007669"/>
    <property type="project" value="UniProtKB-KW"/>
</dbReference>
<evidence type="ECO:0000256" key="9">
    <source>
        <dbReference type="PROSITE-ProRule" id="PRU10141"/>
    </source>
</evidence>
<name>A0A562JA00_9FIRM</name>
<evidence type="ECO:0000256" key="2">
    <source>
        <dbReference type="ARBA" id="ARBA00022527"/>
    </source>
</evidence>
<feature type="domain" description="PASTA" evidence="13">
    <location>
        <begin position="377"/>
        <end position="444"/>
    </location>
</feature>
<evidence type="ECO:0000256" key="7">
    <source>
        <dbReference type="ARBA" id="ARBA00047899"/>
    </source>
</evidence>
<dbReference type="InterPro" id="IPR008271">
    <property type="entry name" value="Ser/Thr_kinase_AS"/>
</dbReference>
<dbReference type="SMART" id="SM00220">
    <property type="entry name" value="S_TKc"/>
    <property type="match status" value="1"/>
</dbReference>
<feature type="domain" description="Protein kinase" evidence="12">
    <location>
        <begin position="10"/>
        <end position="271"/>
    </location>
</feature>
<dbReference type="PROSITE" id="PS00107">
    <property type="entry name" value="PROTEIN_KINASE_ATP"/>
    <property type="match status" value="1"/>
</dbReference>
<dbReference type="PANTHER" id="PTHR43289">
    <property type="entry name" value="MITOGEN-ACTIVATED PROTEIN KINASE KINASE KINASE 20-RELATED"/>
    <property type="match status" value="1"/>
</dbReference>
<dbReference type="OrthoDB" id="9788659at2"/>
<evidence type="ECO:0000256" key="8">
    <source>
        <dbReference type="ARBA" id="ARBA00048679"/>
    </source>
</evidence>